<organism evidence="7 8">
    <name type="scientific">Thiorhodococcus mannitoliphagus</name>
    <dbReference type="NCBI Taxonomy" id="329406"/>
    <lineage>
        <taxon>Bacteria</taxon>
        <taxon>Pseudomonadati</taxon>
        <taxon>Pseudomonadota</taxon>
        <taxon>Gammaproteobacteria</taxon>
        <taxon>Chromatiales</taxon>
        <taxon>Chromatiaceae</taxon>
        <taxon>Thiorhodococcus</taxon>
    </lineage>
</organism>
<feature type="domain" description="Core-binding (CB)" evidence="6">
    <location>
        <begin position="1"/>
        <end position="81"/>
    </location>
</feature>
<dbReference type="InterPro" id="IPR013762">
    <property type="entry name" value="Integrase-like_cat_sf"/>
</dbReference>
<evidence type="ECO:0000313" key="8">
    <source>
        <dbReference type="Proteomes" id="UP000471640"/>
    </source>
</evidence>
<dbReference type="EMBL" id="JAAIJR010000086">
    <property type="protein sequence ID" value="NEX22185.1"/>
    <property type="molecule type" value="Genomic_DNA"/>
</dbReference>
<dbReference type="GO" id="GO:0015074">
    <property type="term" value="P:DNA integration"/>
    <property type="evidence" value="ECO:0007669"/>
    <property type="project" value="UniProtKB-KW"/>
</dbReference>
<dbReference type="Pfam" id="PF00589">
    <property type="entry name" value="Phage_integrase"/>
    <property type="match status" value="1"/>
</dbReference>
<dbReference type="PROSITE" id="PS51900">
    <property type="entry name" value="CB"/>
    <property type="match status" value="1"/>
</dbReference>
<dbReference type="InterPro" id="IPR044068">
    <property type="entry name" value="CB"/>
</dbReference>
<protein>
    <submittedName>
        <fullName evidence="7">Tyrosine-type recombinase/integrase</fullName>
    </submittedName>
</protein>
<evidence type="ECO:0000256" key="4">
    <source>
        <dbReference type="PROSITE-ProRule" id="PRU01248"/>
    </source>
</evidence>
<accession>A0A6P1E3C5</accession>
<dbReference type="InterPro" id="IPR050090">
    <property type="entry name" value="Tyrosine_recombinase_XerCD"/>
</dbReference>
<comment type="caution">
    <text evidence="7">The sequence shown here is derived from an EMBL/GenBank/DDBJ whole genome shotgun (WGS) entry which is preliminary data.</text>
</comment>
<dbReference type="RefSeq" id="WP_164655282.1">
    <property type="nucleotide sequence ID" value="NZ_JAAIJR010000086.1"/>
</dbReference>
<dbReference type="PANTHER" id="PTHR30349:SF90">
    <property type="entry name" value="TYROSINE RECOMBINASE XERD"/>
    <property type="match status" value="1"/>
</dbReference>
<evidence type="ECO:0000259" key="5">
    <source>
        <dbReference type="PROSITE" id="PS51898"/>
    </source>
</evidence>
<evidence type="ECO:0000256" key="1">
    <source>
        <dbReference type="ARBA" id="ARBA00022908"/>
    </source>
</evidence>
<dbReference type="InterPro" id="IPR010998">
    <property type="entry name" value="Integrase_recombinase_N"/>
</dbReference>
<dbReference type="InterPro" id="IPR004107">
    <property type="entry name" value="Integrase_SAM-like_N"/>
</dbReference>
<evidence type="ECO:0000313" key="7">
    <source>
        <dbReference type="EMBL" id="NEX22185.1"/>
    </source>
</evidence>
<evidence type="ECO:0000256" key="3">
    <source>
        <dbReference type="ARBA" id="ARBA00023172"/>
    </source>
</evidence>
<dbReference type="Pfam" id="PF13495">
    <property type="entry name" value="Phage_int_SAM_4"/>
    <property type="match status" value="1"/>
</dbReference>
<evidence type="ECO:0000259" key="6">
    <source>
        <dbReference type="PROSITE" id="PS51900"/>
    </source>
</evidence>
<dbReference type="Gene3D" id="1.10.443.10">
    <property type="entry name" value="Intergrase catalytic core"/>
    <property type="match status" value="1"/>
</dbReference>
<dbReference type="PANTHER" id="PTHR30349">
    <property type="entry name" value="PHAGE INTEGRASE-RELATED"/>
    <property type="match status" value="1"/>
</dbReference>
<reference evidence="8" key="1">
    <citation type="journal article" date="2020" name="Microbiol. Resour. Announc.">
        <title>Draft Genome Sequences of Thiorhodococcus mannitoliphagus and Thiorhodococcus minor, Purple Sulfur Photosynthetic Bacteria in the Gammaproteobacterial Family Chromatiaceae.</title>
        <authorList>
            <person name="Aviles F.A."/>
            <person name="Meyer T.E."/>
            <person name="Kyndt J.A."/>
        </authorList>
    </citation>
    <scope>NUCLEOTIDE SEQUENCE [LARGE SCALE GENOMIC DNA]</scope>
    <source>
        <strain evidence="8">DSM 18266</strain>
    </source>
</reference>
<keyword evidence="2 4" id="KW-0238">DNA-binding</keyword>
<keyword evidence="1" id="KW-0229">DNA integration</keyword>
<evidence type="ECO:0000256" key="2">
    <source>
        <dbReference type="ARBA" id="ARBA00023125"/>
    </source>
</evidence>
<name>A0A6P1E3C5_9GAMM</name>
<dbReference type="Gene3D" id="1.10.150.130">
    <property type="match status" value="1"/>
</dbReference>
<feature type="domain" description="Tyr recombinase" evidence="5">
    <location>
        <begin position="98"/>
        <end position="272"/>
    </location>
</feature>
<dbReference type="InterPro" id="IPR011010">
    <property type="entry name" value="DNA_brk_join_enz"/>
</dbReference>
<proteinExistence type="predicted"/>
<dbReference type="AlphaFoldDB" id="A0A6P1E3C5"/>
<keyword evidence="8" id="KW-1185">Reference proteome</keyword>
<dbReference type="GO" id="GO:0006310">
    <property type="term" value="P:DNA recombination"/>
    <property type="evidence" value="ECO:0007669"/>
    <property type="project" value="UniProtKB-KW"/>
</dbReference>
<reference evidence="7 8" key="2">
    <citation type="submission" date="2020-02" db="EMBL/GenBank/DDBJ databases">
        <title>Genome sequences of Thiorhodococcus mannitoliphagus and Thiorhodococcus minor, purple sulfur photosynthetic bacteria in the gammaproteobacterial family, Chromatiaceae.</title>
        <authorList>
            <person name="Aviles F.A."/>
            <person name="Meyer T.E."/>
            <person name="Kyndt J.A."/>
        </authorList>
    </citation>
    <scope>NUCLEOTIDE SEQUENCE [LARGE SCALE GENOMIC DNA]</scope>
    <source>
        <strain evidence="7 8">DSM 18266</strain>
    </source>
</reference>
<dbReference type="InterPro" id="IPR002104">
    <property type="entry name" value="Integrase_catalytic"/>
</dbReference>
<dbReference type="Proteomes" id="UP000471640">
    <property type="component" value="Unassembled WGS sequence"/>
</dbReference>
<gene>
    <name evidence="7" type="ORF">G3480_18060</name>
</gene>
<sequence length="282" mass="32016">MTPLRQRMIVAMQMHGFSPCTHESYLSAVRDLAKYTKRSPDTLTQVDLQRYFKHLVVERHLAPASVHLSYHGIRFLYREVLAWPEVNLEIALPKRPQRIPALLTRAEVAAILNACSDDRHRAMLSVCYGCGLRVSEVLALRVSDIDSERKLLRIEQGKGAKDRLVPISPTLLETLRAYWRLYRPPEWLFTGRDGAPLCSATLQRAYTLAKRRAGVTKVGGIHGLRHAYATHQLAAGLQVERLQRLMGHRSIHTTLRYVHWLPSAREGEGELDLIAKLEVAHG</sequence>
<keyword evidence="3" id="KW-0233">DNA recombination</keyword>
<dbReference type="GO" id="GO:0003677">
    <property type="term" value="F:DNA binding"/>
    <property type="evidence" value="ECO:0007669"/>
    <property type="project" value="UniProtKB-UniRule"/>
</dbReference>
<dbReference type="SUPFAM" id="SSF56349">
    <property type="entry name" value="DNA breaking-rejoining enzymes"/>
    <property type="match status" value="1"/>
</dbReference>
<dbReference type="PROSITE" id="PS51898">
    <property type="entry name" value="TYR_RECOMBINASE"/>
    <property type="match status" value="1"/>
</dbReference>